<keyword evidence="2" id="KW-1185">Reference proteome</keyword>
<dbReference type="InterPro" id="IPR038882">
    <property type="entry name" value="Rcf3"/>
</dbReference>
<dbReference type="Proteomes" id="UP000184330">
    <property type="component" value="Unassembled WGS sequence"/>
</dbReference>
<evidence type="ECO:0000313" key="2">
    <source>
        <dbReference type="Proteomes" id="UP000184330"/>
    </source>
</evidence>
<organism evidence="1 2">
    <name type="scientific">Phialocephala subalpina</name>
    <dbReference type="NCBI Taxonomy" id="576137"/>
    <lineage>
        <taxon>Eukaryota</taxon>
        <taxon>Fungi</taxon>
        <taxon>Dikarya</taxon>
        <taxon>Ascomycota</taxon>
        <taxon>Pezizomycotina</taxon>
        <taxon>Leotiomycetes</taxon>
        <taxon>Helotiales</taxon>
        <taxon>Mollisiaceae</taxon>
        <taxon>Phialocephala</taxon>
        <taxon>Phialocephala fortinii species complex</taxon>
    </lineage>
</organism>
<dbReference type="EMBL" id="FJOG01000013">
    <property type="protein sequence ID" value="CZR59119.1"/>
    <property type="molecule type" value="Genomic_DNA"/>
</dbReference>
<accession>A0A1L7X295</accession>
<reference evidence="1 2" key="1">
    <citation type="submission" date="2016-03" db="EMBL/GenBank/DDBJ databases">
        <authorList>
            <person name="Ploux O."/>
        </authorList>
    </citation>
    <scope>NUCLEOTIDE SEQUENCE [LARGE SCALE GENOMIC DNA]</scope>
    <source>
        <strain evidence="1 2">UAMH 11012</strain>
    </source>
</reference>
<name>A0A1L7X295_9HELO</name>
<dbReference type="AlphaFoldDB" id="A0A1L7X295"/>
<proteinExistence type="predicted"/>
<dbReference type="PANTHER" id="PTHR39153">
    <property type="entry name" value="AGR244WP"/>
    <property type="match status" value="1"/>
</dbReference>
<gene>
    <name evidence="1" type="ORF">PAC_09011</name>
</gene>
<evidence type="ECO:0000313" key="1">
    <source>
        <dbReference type="EMBL" id="CZR59119.1"/>
    </source>
</evidence>
<dbReference type="PANTHER" id="PTHR39153:SF1">
    <property type="entry name" value="AGR244WP"/>
    <property type="match status" value="1"/>
</dbReference>
<evidence type="ECO:0008006" key="3">
    <source>
        <dbReference type="Google" id="ProtNLM"/>
    </source>
</evidence>
<protein>
    <recommendedName>
        <fullName evidence="3">Imidazoleglycerol-phosphate dehydratase</fullName>
    </recommendedName>
</protein>
<dbReference type="OrthoDB" id="3979469at2759"/>
<sequence length="112" mass="12335">MHTSGGLRSEEANGAAWEGGRGALVGAVKWGAFAALLGGVGYGLSPIYRGLTIQFKVFLQMSGMILGGCLEADHRIREYEAKLRMQKRILRDRAAWESFEKEYEETPNPKSS</sequence>